<accession>A0ABV9RQT5</accession>
<dbReference type="GO" id="GO:0016787">
    <property type="term" value="F:hydrolase activity"/>
    <property type="evidence" value="ECO:0007669"/>
    <property type="project" value="UniProtKB-KW"/>
</dbReference>
<proteinExistence type="predicted"/>
<keyword evidence="1" id="KW-0378">Hydrolase</keyword>
<dbReference type="NCBIfam" id="TIGR01509">
    <property type="entry name" value="HAD-SF-IA-v3"/>
    <property type="match status" value="1"/>
</dbReference>
<sequence>MTALLFGSISSVADSSELQRAAFNEAFAEHGLDWNWDRDDYRSRLGKAGGETRIADEAKARGEDVDAAAVHATKSRLFQEKLRTQAPAPRPGVLDALRAAKSQGWKTGFVTTTSRDNVLALLDGLQATIRPEHFDVVVASDQVDNPKPDPAAYALALTTLGEDAGAAVAIEDNADGVRAAAAAGVTCVAFPNENTASGEFPEAARRLDRLTVDDLTSLTAA</sequence>
<comment type="caution">
    <text evidence="1">The sequence shown here is derived from an EMBL/GenBank/DDBJ whole genome shotgun (WGS) entry which is preliminary data.</text>
</comment>
<dbReference type="RefSeq" id="WP_274191124.1">
    <property type="nucleotide sequence ID" value="NZ_BAABHN010000068.1"/>
</dbReference>
<evidence type="ECO:0000313" key="1">
    <source>
        <dbReference type="EMBL" id="MFC4836584.1"/>
    </source>
</evidence>
<evidence type="ECO:0000313" key="2">
    <source>
        <dbReference type="Proteomes" id="UP001595909"/>
    </source>
</evidence>
<dbReference type="Pfam" id="PF00702">
    <property type="entry name" value="Hydrolase"/>
    <property type="match status" value="1"/>
</dbReference>
<keyword evidence="2" id="KW-1185">Reference proteome</keyword>
<protein>
    <submittedName>
        <fullName evidence="1">HAD family hydrolase</fullName>
    </submittedName>
</protein>
<name>A0ABV9RQT5_9PSEU</name>
<dbReference type="InterPro" id="IPR036412">
    <property type="entry name" value="HAD-like_sf"/>
</dbReference>
<dbReference type="Gene3D" id="3.40.50.1000">
    <property type="entry name" value="HAD superfamily/HAD-like"/>
    <property type="match status" value="1"/>
</dbReference>
<reference evidence="2" key="1">
    <citation type="journal article" date="2019" name="Int. J. Syst. Evol. Microbiol.">
        <title>The Global Catalogue of Microorganisms (GCM) 10K type strain sequencing project: providing services to taxonomists for standard genome sequencing and annotation.</title>
        <authorList>
            <consortium name="The Broad Institute Genomics Platform"/>
            <consortium name="The Broad Institute Genome Sequencing Center for Infectious Disease"/>
            <person name="Wu L."/>
            <person name="Ma J."/>
        </authorList>
    </citation>
    <scope>NUCLEOTIDE SEQUENCE [LARGE SCALE GENOMIC DNA]</scope>
    <source>
        <strain evidence="2">CCUG 50347</strain>
    </source>
</reference>
<dbReference type="InterPro" id="IPR023214">
    <property type="entry name" value="HAD_sf"/>
</dbReference>
<dbReference type="Proteomes" id="UP001595909">
    <property type="component" value="Unassembled WGS sequence"/>
</dbReference>
<gene>
    <name evidence="1" type="ORF">ACFPEL_29570</name>
</gene>
<dbReference type="InterPro" id="IPR006439">
    <property type="entry name" value="HAD-SF_hydro_IA"/>
</dbReference>
<dbReference type="PANTHER" id="PTHR42896">
    <property type="entry name" value="XYLULOSE-1,5-BISPHOSPHATE (XUBP) PHOSPHATASE"/>
    <property type="match status" value="1"/>
</dbReference>
<dbReference type="Gene3D" id="1.10.150.240">
    <property type="entry name" value="Putative phosphatase, domain 2"/>
    <property type="match status" value="1"/>
</dbReference>
<organism evidence="1 2">
    <name type="scientific">Actinomycetospora chibensis</name>
    <dbReference type="NCBI Taxonomy" id="663606"/>
    <lineage>
        <taxon>Bacteria</taxon>
        <taxon>Bacillati</taxon>
        <taxon>Actinomycetota</taxon>
        <taxon>Actinomycetes</taxon>
        <taxon>Pseudonocardiales</taxon>
        <taxon>Pseudonocardiaceae</taxon>
        <taxon>Actinomycetospora</taxon>
    </lineage>
</organism>
<dbReference type="PANTHER" id="PTHR42896:SF2">
    <property type="entry name" value="CBBY-LIKE PROTEIN"/>
    <property type="match status" value="1"/>
</dbReference>
<dbReference type="EMBL" id="JBHSIM010000068">
    <property type="protein sequence ID" value="MFC4836584.1"/>
    <property type="molecule type" value="Genomic_DNA"/>
</dbReference>
<dbReference type="InterPro" id="IPR023198">
    <property type="entry name" value="PGP-like_dom2"/>
</dbReference>
<dbReference type="InterPro" id="IPR044999">
    <property type="entry name" value="CbbY-like"/>
</dbReference>
<dbReference type="SUPFAM" id="SSF56784">
    <property type="entry name" value="HAD-like"/>
    <property type="match status" value="1"/>
</dbReference>